<feature type="domain" description="Ig-like" evidence="18">
    <location>
        <begin position="295"/>
        <end position="384"/>
    </location>
</feature>
<feature type="domain" description="Ig-like" evidence="18">
    <location>
        <begin position="107"/>
        <end position="197"/>
    </location>
</feature>
<comment type="caution">
    <text evidence="20">The sequence shown here is derived from an EMBL/GenBank/DDBJ whole genome shotgun (WGS) entry which is preliminary data.</text>
</comment>
<evidence type="ECO:0000256" key="7">
    <source>
        <dbReference type="ARBA" id="ARBA00022989"/>
    </source>
</evidence>
<evidence type="ECO:0000256" key="13">
    <source>
        <dbReference type="ARBA" id="ARBA00034103"/>
    </source>
</evidence>
<dbReference type="GO" id="GO:0045202">
    <property type="term" value="C:synapse"/>
    <property type="evidence" value="ECO:0007669"/>
    <property type="project" value="UniProtKB-SubCell"/>
</dbReference>
<feature type="domain" description="Ig-like" evidence="18">
    <location>
        <begin position="201"/>
        <end position="290"/>
    </location>
</feature>
<keyword evidence="12" id="KW-0393">Immunoglobulin domain</keyword>
<evidence type="ECO:0000259" key="18">
    <source>
        <dbReference type="PROSITE" id="PS50835"/>
    </source>
</evidence>
<dbReference type="InterPro" id="IPR036179">
    <property type="entry name" value="Ig-like_dom_sf"/>
</dbReference>
<feature type="domain" description="Fibronectin type-III" evidence="19">
    <location>
        <begin position="866"/>
        <end position="963"/>
    </location>
</feature>
<evidence type="ECO:0000256" key="3">
    <source>
        <dbReference type="ARBA" id="ARBA00022692"/>
    </source>
</evidence>
<evidence type="ECO:0000256" key="6">
    <source>
        <dbReference type="ARBA" id="ARBA00022889"/>
    </source>
</evidence>
<feature type="domain" description="Fibronectin type-III" evidence="19">
    <location>
        <begin position="1066"/>
        <end position="1163"/>
    </location>
</feature>
<dbReference type="EMBL" id="CALSGD010001583">
    <property type="protein sequence ID" value="CAH7269162.1"/>
    <property type="molecule type" value="Genomic_DNA"/>
</dbReference>
<feature type="region of interest" description="Disordered" evidence="16">
    <location>
        <begin position="1662"/>
        <end position="1685"/>
    </location>
</feature>
<sequence length="1798" mass="196476">MDAGDTGTHEAMAPVIVIAPGNISVVAGSSETTLECIANARPVEELSVHWKRNGVRLTSGLHSFGRRLTISNPTSADTGLYMCEATLQGSTFEPARAKAFLSIIESPYFTAEPESRILGEVEESMDIPCRAMGVPLPTLQWYKDAVPLSKLQNPRYRVLPSGSLHIQKLSPEDSGIFQCFANNEGGEIQTHTYLDVTNIAPVFTQRPVDTTVTDGMTAVLRCEVSGAPKPAITWKRGNLILASGSVRIPRFMLLESGGLRIAPVFIQDAGNYTCYAANTEASVNASAMLTVWNRTSIVHPPEDRVVIKGTTATLCCGATHDPRTTLRYVWKKDNMVITPSSSSRIVVEKDGSLLISQTWSGDIGDYTCEIVSEGGNDSRTARLEVIELPHPPQNLLASLSPVHSHSVTLSWVRPFDGNSPVLYYIVQLSENSKLMLPEEPPSAPPKNIVASGRTNQSIMVQWQPPPETEHNGVLRGYILRYRLAGLPGEHQQRNISSPEVNYCLVTDLIIWTQYEIQVAAYNGAGLGVFSRAVTEYTLQGGELQGGGGTSLLAWPADAPETVTVVTIAPDFHGIHHGYITNLKKFTAYFTSVLCFTTPGDGPPSTPQLVWTHEDKPGAVGHLSFTEILDTSLKVSWQEPLERNGIIMGYQISWEVYGKNDSRLTHTLNSTTHEYKIQGLSSLTTYTIDVAAVTAAGVGQTTSSTISSGVPPGQRIFATDILPVLVIPDPPIWFRMRQVNIVGPSPFSQSSRVIQTLQAPPDVAPTSITVRTASETSLRLRWVPLPDSQYNGNPESVGYRVKYWRSDQPSSALAQVVNDRLERELTIEELEEWTEYELRMQAFNAIGAGPWSELVRGRTRESVPSAAPENVSAEAVSSTQILLTWASVPEQDQNGLILGYKILYCAKDLDPEPRSHVVRGNHTQSALLAGLRKFVVYELQVLAFTRIGNGVPSSPLILERTKDDTPGPPVRLVFPEVRLTAVRIVWQPPEEPNGVILGYQIAYRLASGSPHTFTTVEVGATVRQFTATELAPESAYIFRLSAKTRQGWGEPLEATVITTEKRERPAPPRELLVPQTEVTARSLRLQWVPGSDGASPIRYFTVQVRELPGGEWQTYSSSISHEATACAVERLRPFTSYKLRLKATNDIGDSDFSAETEAVTTLQDVPGEPPGSVSATPHTTSSVLIQWQPPRDESLNGLLQGYRIYYRELESEAGTGPEAKTLKSPSALRAELTAQSSFKTVNSSSTLTTYELTHLKKYRRYEVIMTAYNIIGESPASVPVEVFVGEAAPAMAPQNVQVTPLTASQLEVTWDPPPPESQNGNIQGYKIYYWEADSRNETEKMKVLFLPEPVVKIKNLTSHTKYLVSISAFNAAGDGPKSDPRQGRTHQAAPGPPSFLAFSEITSTTLNVSWGEPSAANGILQGYRVVYESLAPVQGVSKVVTVDVRGNWQRWLKVRDLTKGVTYFFRVQARTIAYGPELQANVTAGPAEGSPGPPRNVLVTKSTSELTLQWTEGNAGNTPTTGYVIEARPSDEGLWDMFAKDIPRSATSYTVGLDKLRQGVTYEFRVVAVNKAGFGEPSRPSTAVSAQAETPFYEEWWFLLVMVLSSLLLVLLVVFALVLHGQSKKYKNCGTGKGISNMEESVTLDNGGFAALELNSRHLNVKSTFSKKNGTRSPPRPSPGGLHYSDEDICNKYNGAVLTESVNLKEKSVDGSESEASDSDYEEALPKHSFVNHYMSDPTYYNSWKRRPPAAAPHRYEAVAGAESGPHLHTVITTQSAGGVYTPAGPGARAPLTGFSSFV</sequence>
<evidence type="ECO:0000313" key="20">
    <source>
        <dbReference type="EMBL" id="CAH7269162.1"/>
    </source>
</evidence>
<dbReference type="Pfam" id="PF00041">
    <property type="entry name" value="fn3"/>
    <property type="match status" value="10"/>
</dbReference>
<feature type="domain" description="Fibronectin type-III" evidence="19">
    <location>
        <begin position="618"/>
        <end position="712"/>
    </location>
</feature>
<dbReference type="FunFam" id="2.60.40.10:FF:000237">
    <property type="entry name" value="Sidekick cell adhesion molecule 2"/>
    <property type="match status" value="1"/>
</dbReference>
<dbReference type="SUPFAM" id="SSF49265">
    <property type="entry name" value="Fibronectin type III"/>
    <property type="match status" value="7"/>
</dbReference>
<evidence type="ECO:0000256" key="8">
    <source>
        <dbReference type="ARBA" id="ARBA00023018"/>
    </source>
</evidence>
<dbReference type="FunFam" id="2.60.40.10:FF:000177">
    <property type="entry name" value="Sidekick cell adhesion molecule 2"/>
    <property type="match status" value="1"/>
</dbReference>
<comment type="subunit">
    <text evidence="15">Homodimer; mediates homophilic interactions to promote cell adhesion. Interacts (via PDZ-binding motif) with MAGI1, MAGI2, DLG2, DLG3 and DLG4.</text>
</comment>
<dbReference type="Proteomes" id="UP001152836">
    <property type="component" value="Unassembled WGS sequence"/>
</dbReference>
<feature type="domain" description="Fibronectin type-III" evidence="19">
    <location>
        <begin position="1291"/>
        <end position="1387"/>
    </location>
</feature>
<evidence type="ECO:0000256" key="9">
    <source>
        <dbReference type="ARBA" id="ARBA00023136"/>
    </source>
</evidence>
<feature type="domain" description="Fibronectin type-III" evidence="19">
    <location>
        <begin position="1489"/>
        <end position="1587"/>
    </location>
</feature>
<evidence type="ECO:0000313" key="21">
    <source>
        <dbReference type="Proteomes" id="UP001152836"/>
    </source>
</evidence>
<dbReference type="PROSITE" id="PS50853">
    <property type="entry name" value="FN3"/>
    <property type="match status" value="10"/>
</dbReference>
<feature type="domain" description="Fibronectin type-III" evidence="19">
    <location>
        <begin position="444"/>
        <end position="540"/>
    </location>
</feature>
<dbReference type="InterPro" id="IPR003961">
    <property type="entry name" value="FN3_dom"/>
</dbReference>
<feature type="domain" description="Ig-like" evidence="18">
    <location>
        <begin position="14"/>
        <end position="93"/>
    </location>
</feature>
<feature type="domain" description="Fibronectin type-III" evidence="19">
    <location>
        <begin position="967"/>
        <end position="1061"/>
    </location>
</feature>
<dbReference type="GO" id="GO:0007155">
    <property type="term" value="P:cell adhesion"/>
    <property type="evidence" value="ECO:0007669"/>
    <property type="project" value="UniProtKB-KW"/>
</dbReference>
<dbReference type="FunFam" id="2.60.40.10:FF:000267">
    <property type="entry name" value="Sidekick cell adhesion molecule 2"/>
    <property type="match status" value="1"/>
</dbReference>
<organism evidence="20 21">
    <name type="scientific">Phodopus roborovskii</name>
    <name type="common">Roborovski's desert hamster</name>
    <name type="synonym">Cricetulus roborovskii</name>
    <dbReference type="NCBI Taxonomy" id="109678"/>
    <lineage>
        <taxon>Eukaryota</taxon>
        <taxon>Metazoa</taxon>
        <taxon>Chordata</taxon>
        <taxon>Craniata</taxon>
        <taxon>Vertebrata</taxon>
        <taxon>Euteleostomi</taxon>
        <taxon>Mammalia</taxon>
        <taxon>Eutheria</taxon>
        <taxon>Euarchontoglires</taxon>
        <taxon>Glires</taxon>
        <taxon>Rodentia</taxon>
        <taxon>Myomorpha</taxon>
        <taxon>Muroidea</taxon>
        <taxon>Cricetidae</taxon>
        <taxon>Cricetinae</taxon>
        <taxon>Phodopus</taxon>
    </lineage>
</organism>
<dbReference type="PRINTS" id="PR00014">
    <property type="entry name" value="FNTYPEIII"/>
</dbReference>
<keyword evidence="11" id="KW-0325">Glycoprotein</keyword>
<keyword evidence="2" id="KW-1003">Cell membrane</keyword>
<dbReference type="PANTHER" id="PTHR13817:SF55">
    <property type="entry name" value="PROTEIN SIDEKICK-1"/>
    <property type="match status" value="1"/>
</dbReference>
<dbReference type="InterPro" id="IPR013783">
    <property type="entry name" value="Ig-like_fold"/>
</dbReference>
<dbReference type="FunFam" id="2.60.40.10:FF:000420">
    <property type="entry name" value="Sidekick cell adhesion molecule 2"/>
    <property type="match status" value="1"/>
</dbReference>
<dbReference type="SMART" id="SM00409">
    <property type="entry name" value="IG"/>
    <property type="match status" value="4"/>
</dbReference>
<evidence type="ECO:0000256" key="4">
    <source>
        <dbReference type="ARBA" id="ARBA00022729"/>
    </source>
</evidence>
<keyword evidence="3 17" id="KW-0812">Transmembrane</keyword>
<dbReference type="InterPro" id="IPR036116">
    <property type="entry name" value="FN3_sf"/>
</dbReference>
<dbReference type="SMART" id="SM00060">
    <property type="entry name" value="FN3"/>
    <property type="match status" value="10"/>
</dbReference>
<evidence type="ECO:0000256" key="16">
    <source>
        <dbReference type="SAM" id="MobiDB-lite"/>
    </source>
</evidence>
<keyword evidence="7 17" id="KW-1133">Transmembrane helix</keyword>
<dbReference type="Pfam" id="PF13927">
    <property type="entry name" value="Ig_3"/>
    <property type="match status" value="1"/>
</dbReference>
<evidence type="ECO:0000256" key="14">
    <source>
        <dbReference type="ARBA" id="ARBA00061621"/>
    </source>
</evidence>
<evidence type="ECO:0000256" key="5">
    <source>
        <dbReference type="ARBA" id="ARBA00022737"/>
    </source>
</evidence>
<feature type="transmembrane region" description="Helical" evidence="17">
    <location>
        <begin position="1595"/>
        <end position="1618"/>
    </location>
</feature>
<dbReference type="FunFam" id="2.60.40.10:FF:000271">
    <property type="entry name" value="Sidekick cell adhesion molecule 2"/>
    <property type="match status" value="1"/>
</dbReference>
<keyword evidence="5" id="KW-0677">Repeat</keyword>
<keyword evidence="8" id="KW-0770">Synapse</keyword>
<dbReference type="FunFam" id="2.60.40.10:FF:000261">
    <property type="entry name" value="Sidekick cell adhesion molecule 2"/>
    <property type="match status" value="1"/>
</dbReference>
<dbReference type="GO" id="GO:0005886">
    <property type="term" value="C:plasma membrane"/>
    <property type="evidence" value="ECO:0007669"/>
    <property type="project" value="UniProtKB-SubCell"/>
</dbReference>
<dbReference type="FunFam" id="2.60.40.10:FF:000158">
    <property type="entry name" value="Sidekick cell adhesion molecule 2"/>
    <property type="match status" value="1"/>
</dbReference>
<name>A0AAV0A4J5_PHORO</name>
<dbReference type="PROSITE" id="PS50835">
    <property type="entry name" value="IG_LIKE"/>
    <property type="match status" value="4"/>
</dbReference>
<dbReference type="FunFam" id="2.60.40.10:FF:000485">
    <property type="entry name" value="Sidekick cell adhesion molecule 2"/>
    <property type="match status" value="1"/>
</dbReference>
<dbReference type="InterPro" id="IPR050964">
    <property type="entry name" value="Striated_Muscle_Regulatory"/>
</dbReference>
<evidence type="ECO:0000259" key="19">
    <source>
        <dbReference type="PROSITE" id="PS50853"/>
    </source>
</evidence>
<dbReference type="FunFam" id="2.60.40.10:FF:000253">
    <property type="entry name" value="Sidekick cell adhesion molecule 1"/>
    <property type="match status" value="1"/>
</dbReference>
<feature type="domain" description="Fibronectin type-III" evidence="19">
    <location>
        <begin position="1168"/>
        <end position="1286"/>
    </location>
</feature>
<dbReference type="PANTHER" id="PTHR13817">
    <property type="entry name" value="TITIN"/>
    <property type="match status" value="1"/>
</dbReference>
<evidence type="ECO:0000256" key="10">
    <source>
        <dbReference type="ARBA" id="ARBA00023157"/>
    </source>
</evidence>
<reference evidence="20" key="1">
    <citation type="submission" date="2022-06" db="EMBL/GenBank/DDBJ databases">
        <authorList>
            <person name="Andreotti S."/>
            <person name="Wyler E."/>
        </authorList>
    </citation>
    <scope>NUCLEOTIDE SEQUENCE</scope>
</reference>
<dbReference type="SUPFAM" id="SSF48726">
    <property type="entry name" value="Immunoglobulin"/>
    <property type="match status" value="4"/>
</dbReference>
<comment type="similarity">
    <text evidence="14">Belongs to the sidekick family.</text>
</comment>
<dbReference type="InterPro" id="IPR013098">
    <property type="entry name" value="Ig_I-set"/>
</dbReference>
<keyword evidence="6" id="KW-0130">Cell adhesion</keyword>
<evidence type="ECO:0000256" key="2">
    <source>
        <dbReference type="ARBA" id="ARBA00022475"/>
    </source>
</evidence>
<keyword evidence="4" id="KW-0732">Signal</keyword>
<feature type="domain" description="Fibronectin type-III" evidence="19">
    <location>
        <begin position="1391"/>
        <end position="1486"/>
    </location>
</feature>
<dbReference type="Gene3D" id="2.60.40.10">
    <property type="entry name" value="Immunoglobulins"/>
    <property type="match status" value="16"/>
</dbReference>
<evidence type="ECO:0000256" key="15">
    <source>
        <dbReference type="ARBA" id="ARBA00065300"/>
    </source>
</evidence>
<feature type="domain" description="Fibronectin type-III" evidence="19">
    <location>
        <begin position="763"/>
        <end position="861"/>
    </location>
</feature>
<protein>
    <submittedName>
        <fullName evidence="20">Sdk1 protein</fullName>
    </submittedName>
</protein>
<proteinExistence type="inferred from homology"/>
<dbReference type="FunFam" id="2.60.40.10:FF:000236">
    <property type="entry name" value="Sidekick cell adhesion molecule 2"/>
    <property type="match status" value="1"/>
</dbReference>
<keyword evidence="21" id="KW-1185">Reference proteome</keyword>
<dbReference type="InterPro" id="IPR003598">
    <property type="entry name" value="Ig_sub2"/>
</dbReference>
<dbReference type="InterPro" id="IPR003599">
    <property type="entry name" value="Ig_sub"/>
</dbReference>
<accession>A0AAV0A4J5</accession>
<evidence type="ECO:0000256" key="11">
    <source>
        <dbReference type="ARBA" id="ARBA00023180"/>
    </source>
</evidence>
<dbReference type="SMART" id="SM00408">
    <property type="entry name" value="IGc2"/>
    <property type="match status" value="4"/>
</dbReference>
<gene>
    <name evidence="20" type="primary">Sdk1</name>
    <name evidence="20" type="ORF">PHOROB_LOCUS15576</name>
</gene>
<keyword evidence="10" id="KW-1015">Disulfide bond</keyword>
<dbReference type="FunFam" id="2.60.40.10:FF:000301">
    <property type="entry name" value="Sidekick cell adhesion molecule 2"/>
    <property type="match status" value="1"/>
</dbReference>
<comment type="subcellular location">
    <subcellularLocation>
        <location evidence="1">Cell membrane</location>
        <topology evidence="1">Single-pass type I membrane protein</topology>
    </subcellularLocation>
    <subcellularLocation>
        <location evidence="13">Synapse</location>
    </subcellularLocation>
</comment>
<dbReference type="Pfam" id="PF07679">
    <property type="entry name" value="I-set"/>
    <property type="match status" value="3"/>
</dbReference>
<dbReference type="InterPro" id="IPR007110">
    <property type="entry name" value="Ig-like_dom"/>
</dbReference>
<evidence type="ECO:0000256" key="17">
    <source>
        <dbReference type="SAM" id="Phobius"/>
    </source>
</evidence>
<keyword evidence="9 17" id="KW-0472">Membrane</keyword>
<evidence type="ECO:0000256" key="12">
    <source>
        <dbReference type="ARBA" id="ARBA00023319"/>
    </source>
</evidence>
<dbReference type="FunFam" id="2.60.40.10:FF:000434">
    <property type="entry name" value="Sidekick cell adhesion molecule 2"/>
    <property type="match status" value="1"/>
</dbReference>
<dbReference type="CDD" id="cd00063">
    <property type="entry name" value="FN3"/>
    <property type="match status" value="10"/>
</dbReference>
<dbReference type="FunFam" id="2.60.40.10:FF:000360">
    <property type="entry name" value="Sidekick cell adhesion molecule 2"/>
    <property type="match status" value="1"/>
</dbReference>
<dbReference type="FunFam" id="2.60.40.10:FF:000202">
    <property type="entry name" value="Sidekick cell adhesion molecule 1"/>
    <property type="match status" value="1"/>
</dbReference>
<evidence type="ECO:0000256" key="1">
    <source>
        <dbReference type="ARBA" id="ARBA00004251"/>
    </source>
</evidence>
<dbReference type="CDD" id="cd00096">
    <property type="entry name" value="Ig"/>
    <property type="match status" value="1"/>
</dbReference>